<evidence type="ECO:0000313" key="2">
    <source>
        <dbReference type="EMBL" id="MDH0566925.1"/>
    </source>
</evidence>
<feature type="domain" description="PilZ" evidence="1">
    <location>
        <begin position="10"/>
        <end position="98"/>
    </location>
</feature>
<dbReference type="Gene3D" id="2.40.10.220">
    <property type="entry name" value="predicted glycosyltransferase like domains"/>
    <property type="match status" value="1"/>
</dbReference>
<protein>
    <submittedName>
        <fullName evidence="2">PilZ domain-containing protein</fullName>
    </submittedName>
    <submittedName>
        <fullName evidence="4">Type IV pilus assembly PilZ</fullName>
    </submittedName>
</protein>
<evidence type="ECO:0000259" key="1">
    <source>
        <dbReference type="Pfam" id="PF07238"/>
    </source>
</evidence>
<reference evidence="2" key="3">
    <citation type="submission" date="2022-09" db="EMBL/GenBank/DDBJ databases">
        <title>Intensive care unit water sources are persistently colonized with multi-drug resistant bacteria and are the site of extensive horizontal gene transfer of antibiotic resistance genes.</title>
        <authorList>
            <person name="Diorio-Toth L."/>
        </authorList>
    </citation>
    <scope>NUCLEOTIDE SEQUENCE</scope>
    <source>
        <strain evidence="2">GD04000</strain>
    </source>
</reference>
<accession>A0A061CS34</accession>
<evidence type="ECO:0000313" key="4">
    <source>
        <dbReference type="EMBL" id="SUD53267.1"/>
    </source>
</evidence>
<dbReference type="Pfam" id="PF07238">
    <property type="entry name" value="PilZ"/>
    <property type="match status" value="1"/>
</dbReference>
<evidence type="ECO:0000313" key="8">
    <source>
        <dbReference type="Proteomes" id="UP000255303"/>
    </source>
</evidence>
<gene>
    <name evidence="3" type="ORF">DBO86_10055</name>
    <name evidence="2" type="ORF">N7671_06605</name>
    <name evidence="4" type="ORF">NCTC10692_03782</name>
    <name evidence="5" type="ORF">NCTC10860_02711</name>
</gene>
<dbReference type="Proteomes" id="UP000244052">
    <property type="component" value="Unassembled WGS sequence"/>
</dbReference>
<evidence type="ECO:0000313" key="3">
    <source>
        <dbReference type="EMBL" id="PTU79199.1"/>
    </source>
</evidence>
<dbReference type="EMBL" id="QASO01000055">
    <property type="protein sequence ID" value="PTU79199.1"/>
    <property type="molecule type" value="Genomic_DNA"/>
</dbReference>
<sequence>MSQNDRAYSEKRDYIRMRLEAAVVLHHAGREIPALCLDLSSTGIQIEAEAALSMGDKVKVHIPSEHSELAGLDAQAEVVRISDLGDGRQSLGLAIISMS</sequence>
<reference evidence="7 8" key="2">
    <citation type="submission" date="2018-06" db="EMBL/GenBank/DDBJ databases">
        <authorList>
            <consortium name="Pathogen Informatics"/>
            <person name="Doyle S."/>
        </authorList>
    </citation>
    <scope>NUCLEOTIDE SEQUENCE [LARGE SCALE GENOMIC DNA]</scope>
    <source>
        <strain evidence="4 8">NCTC10692</strain>
        <strain evidence="5 7">NCTC10860</strain>
    </source>
</reference>
<dbReference type="Proteomes" id="UP001159292">
    <property type="component" value="Unassembled WGS sequence"/>
</dbReference>
<dbReference type="GeneID" id="300416872"/>
<keyword evidence="6" id="KW-1185">Reference proteome</keyword>
<dbReference type="GO" id="GO:0035438">
    <property type="term" value="F:cyclic-di-GMP binding"/>
    <property type="evidence" value="ECO:0007669"/>
    <property type="project" value="InterPro"/>
</dbReference>
<dbReference type="InterPro" id="IPR009875">
    <property type="entry name" value="PilZ_domain"/>
</dbReference>
<dbReference type="RefSeq" id="WP_003461356.1">
    <property type="nucleotide sequence ID" value="NZ_CAURUH010000031.1"/>
</dbReference>
<reference evidence="3 6" key="1">
    <citation type="submission" date="2018-04" db="EMBL/GenBank/DDBJ databases">
        <title>Pseudomonas sp. nov., isolated from mangrove soil.</title>
        <authorList>
            <person name="Chen C."/>
        </authorList>
    </citation>
    <scope>NUCLEOTIDE SEQUENCE [LARGE SCALE GENOMIC DNA]</scope>
    <source>
        <strain evidence="3 6">JCM 14246</strain>
    </source>
</reference>
<evidence type="ECO:0000313" key="7">
    <source>
        <dbReference type="Proteomes" id="UP000254084"/>
    </source>
</evidence>
<dbReference type="SUPFAM" id="SSF141371">
    <property type="entry name" value="PilZ domain-like"/>
    <property type="match status" value="1"/>
</dbReference>
<accession>A0A379JXB1</accession>
<dbReference type="EMBL" id="UGUV01000002">
    <property type="protein sequence ID" value="SUD53267.1"/>
    <property type="molecule type" value="Genomic_DNA"/>
</dbReference>
<dbReference type="Proteomes" id="UP000255303">
    <property type="component" value="Unassembled WGS sequence"/>
</dbReference>
<evidence type="ECO:0000313" key="6">
    <source>
        <dbReference type="Proteomes" id="UP000244052"/>
    </source>
</evidence>
<evidence type="ECO:0000313" key="5">
    <source>
        <dbReference type="EMBL" id="SUD60372.1"/>
    </source>
</evidence>
<proteinExistence type="predicted"/>
<organism evidence="4 8">
    <name type="scientific">Ectopseudomonas oleovorans</name>
    <name type="common">Pseudomonas oleovorans</name>
    <dbReference type="NCBI Taxonomy" id="301"/>
    <lineage>
        <taxon>Bacteria</taxon>
        <taxon>Pseudomonadati</taxon>
        <taxon>Pseudomonadota</taxon>
        <taxon>Gammaproteobacteria</taxon>
        <taxon>Pseudomonadales</taxon>
        <taxon>Pseudomonadaceae</taxon>
        <taxon>Ectopseudomonas</taxon>
    </lineage>
</organism>
<name>A0A061CS34_ECTOL</name>
<accession>A0A2T5PN80</accession>
<dbReference type="EMBL" id="UGUW01000004">
    <property type="protein sequence ID" value="SUD60372.1"/>
    <property type="molecule type" value="Genomic_DNA"/>
</dbReference>
<dbReference type="Proteomes" id="UP000254084">
    <property type="component" value="Unassembled WGS sequence"/>
</dbReference>
<dbReference type="AlphaFoldDB" id="A0A061CS34"/>
<dbReference type="EMBL" id="JAOEET010000012">
    <property type="protein sequence ID" value="MDH0566925.1"/>
    <property type="molecule type" value="Genomic_DNA"/>
</dbReference>